<protein>
    <submittedName>
        <fullName evidence="7">Alpha-hydroxy-acid oxidizing enzyme</fullName>
    </submittedName>
</protein>
<reference evidence="7 8" key="1">
    <citation type="journal article" date="2020" name="Microorganisms">
        <title>Osmotic Adaptation and Compatible Solute Biosynthesis of Phototrophic Bacteria as Revealed from Genome Analyses.</title>
        <authorList>
            <person name="Imhoff J.F."/>
            <person name="Rahn T."/>
            <person name="Kunzel S."/>
            <person name="Keller A."/>
            <person name="Neulinger S.C."/>
        </authorList>
    </citation>
    <scope>NUCLEOTIDE SEQUENCE [LARGE SCALE GENOMIC DNA]</scope>
    <source>
        <strain evidence="7 8">DSM 15116</strain>
    </source>
</reference>
<dbReference type="CDD" id="cd02809">
    <property type="entry name" value="alpha_hydroxyacid_oxid_FMN"/>
    <property type="match status" value="1"/>
</dbReference>
<evidence type="ECO:0000313" key="8">
    <source>
        <dbReference type="Proteomes" id="UP000738126"/>
    </source>
</evidence>
<dbReference type="PANTHER" id="PTHR10578">
    <property type="entry name" value="S -2-HYDROXY-ACID OXIDASE-RELATED"/>
    <property type="match status" value="1"/>
</dbReference>
<dbReference type="Gene3D" id="3.20.20.70">
    <property type="entry name" value="Aldolase class I"/>
    <property type="match status" value="1"/>
</dbReference>
<gene>
    <name evidence="7" type="ORF">CKO13_00910</name>
</gene>
<organism evidence="7 8">
    <name type="scientific">Halorhodospira neutriphila</name>
    <dbReference type="NCBI Taxonomy" id="168379"/>
    <lineage>
        <taxon>Bacteria</taxon>
        <taxon>Pseudomonadati</taxon>
        <taxon>Pseudomonadota</taxon>
        <taxon>Gammaproteobacteria</taxon>
        <taxon>Chromatiales</taxon>
        <taxon>Ectothiorhodospiraceae</taxon>
        <taxon>Halorhodospira</taxon>
    </lineage>
</organism>
<evidence type="ECO:0000256" key="1">
    <source>
        <dbReference type="ARBA" id="ARBA00001917"/>
    </source>
</evidence>
<name>A0ABS1E446_9GAMM</name>
<evidence type="ECO:0000256" key="3">
    <source>
        <dbReference type="ARBA" id="ARBA00022643"/>
    </source>
</evidence>
<dbReference type="InterPro" id="IPR037396">
    <property type="entry name" value="FMN_HAD"/>
</dbReference>
<comment type="caution">
    <text evidence="7">The sequence shown here is derived from an EMBL/GenBank/DDBJ whole genome shotgun (WGS) entry which is preliminary data.</text>
</comment>
<evidence type="ECO:0000313" key="7">
    <source>
        <dbReference type="EMBL" id="MBK1725609.1"/>
    </source>
</evidence>
<feature type="domain" description="FMN hydroxy acid dehydrogenase" evidence="6">
    <location>
        <begin position="1"/>
        <end position="380"/>
    </location>
</feature>
<dbReference type="SUPFAM" id="SSF51395">
    <property type="entry name" value="FMN-linked oxidoreductases"/>
    <property type="match status" value="1"/>
</dbReference>
<keyword evidence="2" id="KW-0285">Flavoprotein</keyword>
<keyword evidence="8" id="KW-1185">Reference proteome</keyword>
<dbReference type="InterPro" id="IPR000262">
    <property type="entry name" value="FMN-dep_DH"/>
</dbReference>
<dbReference type="Pfam" id="PF01070">
    <property type="entry name" value="FMN_dh"/>
    <property type="match status" value="1"/>
</dbReference>
<sequence>MEDCRNVADFRELARRRLPGPIFHYIDGAAEDEVTYARNTQAFEACDLVPNVLSGVAEVDPSVTVMGQRLAMPIFCSPTALQRLFHYRGERAVGAAAERYGTFFGISSLATVSLEEIGEQIATPKMFQFYFHKDRGLNRAMIERCQAAGFDALTLTVDTITGGNRERDLRTGFTSPPKLTLRSLASFAWHPRWAFNYYTSEAFSLPQLSGHLQEGSKVAISVGDYFSKMLDQGMTWKDAEALRAQWGGPFCLKGVMSPEDARRAVDIGCSAIMVSNHAGRQLDGSRAPFDQISEIADAVGGEIDIICDGGIRRGTHILKALAAGATACSGGHMYLYALAAGGQAGVEKALDNLYSEVVRDMKLMGITRLDQLTRGHLRYR</sequence>
<dbReference type="InterPro" id="IPR012133">
    <property type="entry name" value="Alpha-hydoxy_acid_DH_FMN"/>
</dbReference>
<dbReference type="PROSITE" id="PS51349">
    <property type="entry name" value="FMN_HYDROXY_ACID_DH_2"/>
    <property type="match status" value="1"/>
</dbReference>
<keyword evidence="3" id="KW-0288">FMN</keyword>
<dbReference type="EMBL" id="NRSH01000005">
    <property type="protein sequence ID" value="MBK1725609.1"/>
    <property type="molecule type" value="Genomic_DNA"/>
</dbReference>
<evidence type="ECO:0000256" key="4">
    <source>
        <dbReference type="ARBA" id="ARBA00023002"/>
    </source>
</evidence>
<keyword evidence="4" id="KW-0560">Oxidoreductase</keyword>
<dbReference type="InterPro" id="IPR013785">
    <property type="entry name" value="Aldolase_TIM"/>
</dbReference>
<evidence type="ECO:0000256" key="2">
    <source>
        <dbReference type="ARBA" id="ARBA00022630"/>
    </source>
</evidence>
<accession>A0ABS1E446</accession>
<dbReference type="Proteomes" id="UP000738126">
    <property type="component" value="Unassembled WGS sequence"/>
</dbReference>
<dbReference type="PIRSF" id="PIRSF000138">
    <property type="entry name" value="Al-hdrx_acd_dh"/>
    <property type="match status" value="1"/>
</dbReference>
<comment type="similarity">
    <text evidence="5">Belongs to the FMN-dependent alpha-hydroxy acid dehydrogenase family.</text>
</comment>
<evidence type="ECO:0000256" key="5">
    <source>
        <dbReference type="ARBA" id="ARBA00024042"/>
    </source>
</evidence>
<proteinExistence type="inferred from homology"/>
<evidence type="ECO:0000259" key="6">
    <source>
        <dbReference type="PROSITE" id="PS51349"/>
    </source>
</evidence>
<comment type="cofactor">
    <cofactor evidence="1">
        <name>FMN</name>
        <dbReference type="ChEBI" id="CHEBI:58210"/>
    </cofactor>
</comment>
<dbReference type="PANTHER" id="PTHR10578:SF107">
    <property type="entry name" value="2-HYDROXYACID OXIDASE 1"/>
    <property type="match status" value="1"/>
</dbReference>